<dbReference type="PANTHER" id="PTHR14514:SF3">
    <property type="entry name" value="NESPRIN-1"/>
    <property type="match status" value="1"/>
</dbReference>
<dbReference type="SUPFAM" id="SSF46966">
    <property type="entry name" value="Spectrin repeat"/>
    <property type="match status" value="1"/>
</dbReference>
<dbReference type="AlphaFoldDB" id="A0A401QEF9"/>
<dbReference type="STRING" id="75743.A0A401QEF9"/>
<dbReference type="Gene3D" id="1.20.58.60">
    <property type="match status" value="1"/>
</dbReference>
<protein>
    <recommendedName>
        <fullName evidence="8">SYNE1</fullName>
    </recommendedName>
</protein>
<gene>
    <name evidence="6" type="ORF">scyTo_0024250</name>
</gene>
<proteinExistence type="predicted"/>
<evidence type="ECO:0000313" key="6">
    <source>
        <dbReference type="EMBL" id="GCB83760.1"/>
    </source>
</evidence>
<evidence type="ECO:0008006" key="8">
    <source>
        <dbReference type="Google" id="ProtNLM"/>
    </source>
</evidence>
<evidence type="ECO:0000256" key="4">
    <source>
        <dbReference type="ARBA" id="ARBA00023136"/>
    </source>
</evidence>
<dbReference type="Proteomes" id="UP000288216">
    <property type="component" value="Unassembled WGS sequence"/>
</dbReference>
<keyword evidence="2" id="KW-0597">Phosphoprotein</keyword>
<keyword evidence="4" id="KW-0472">Membrane</keyword>
<comment type="subcellular location">
    <subcellularLocation>
        <location evidence="1">Endomembrane system</location>
    </subcellularLocation>
</comment>
<evidence type="ECO:0000256" key="5">
    <source>
        <dbReference type="SAM" id="Coils"/>
    </source>
</evidence>
<evidence type="ECO:0000256" key="3">
    <source>
        <dbReference type="ARBA" id="ARBA00022737"/>
    </source>
</evidence>
<feature type="non-terminal residue" evidence="6">
    <location>
        <position position="1"/>
    </location>
</feature>
<sequence length="137" mass="15706">TIEAESRKKLDHAQEVSEAAKETLRDFCSQKSQMESYIEKLSDWLCTVEQSLSAHSDSRDTEGLRKVKELDLELVNQQGRIDSARESLNSLCRKYHSAELEGLGSRVTEMIKQYETVNQLSSKTQGRLQEVLEDHFN</sequence>
<evidence type="ECO:0000256" key="1">
    <source>
        <dbReference type="ARBA" id="ARBA00004308"/>
    </source>
</evidence>
<name>A0A401QEF9_SCYTO</name>
<keyword evidence="7" id="KW-1185">Reference proteome</keyword>
<organism evidence="6 7">
    <name type="scientific">Scyliorhinus torazame</name>
    <name type="common">Cloudy catshark</name>
    <name type="synonym">Catulus torazame</name>
    <dbReference type="NCBI Taxonomy" id="75743"/>
    <lineage>
        <taxon>Eukaryota</taxon>
        <taxon>Metazoa</taxon>
        <taxon>Chordata</taxon>
        <taxon>Craniata</taxon>
        <taxon>Vertebrata</taxon>
        <taxon>Chondrichthyes</taxon>
        <taxon>Elasmobranchii</taxon>
        <taxon>Galeomorphii</taxon>
        <taxon>Galeoidea</taxon>
        <taxon>Carcharhiniformes</taxon>
        <taxon>Scyliorhinidae</taxon>
        <taxon>Scyliorhinus</taxon>
    </lineage>
</organism>
<keyword evidence="3" id="KW-0677">Repeat</keyword>
<keyword evidence="5" id="KW-0175">Coiled coil</keyword>
<comment type="caution">
    <text evidence="6">The sequence shown here is derived from an EMBL/GenBank/DDBJ whole genome shotgun (WGS) entry which is preliminary data.</text>
</comment>
<reference evidence="6 7" key="1">
    <citation type="journal article" date="2018" name="Nat. Ecol. Evol.">
        <title>Shark genomes provide insights into elasmobranch evolution and the origin of vertebrates.</title>
        <authorList>
            <person name="Hara Y"/>
            <person name="Yamaguchi K"/>
            <person name="Onimaru K"/>
            <person name="Kadota M"/>
            <person name="Koyanagi M"/>
            <person name="Keeley SD"/>
            <person name="Tatsumi K"/>
            <person name="Tanaka K"/>
            <person name="Motone F"/>
            <person name="Kageyama Y"/>
            <person name="Nozu R"/>
            <person name="Adachi N"/>
            <person name="Nishimura O"/>
            <person name="Nakagawa R"/>
            <person name="Tanegashima C"/>
            <person name="Kiyatake I"/>
            <person name="Matsumoto R"/>
            <person name="Murakumo K"/>
            <person name="Nishida K"/>
            <person name="Terakita A"/>
            <person name="Kuratani S"/>
            <person name="Sato K"/>
            <person name="Hyodo S Kuraku.S."/>
        </authorList>
    </citation>
    <scope>NUCLEOTIDE SEQUENCE [LARGE SCALE GENOMIC DNA]</scope>
</reference>
<evidence type="ECO:0000313" key="7">
    <source>
        <dbReference type="Proteomes" id="UP000288216"/>
    </source>
</evidence>
<accession>A0A401QEF9</accession>
<evidence type="ECO:0000256" key="2">
    <source>
        <dbReference type="ARBA" id="ARBA00022553"/>
    </source>
</evidence>
<dbReference type="EMBL" id="BFAA01041968">
    <property type="protein sequence ID" value="GCB83760.1"/>
    <property type="molecule type" value="Genomic_DNA"/>
</dbReference>
<feature type="non-terminal residue" evidence="6">
    <location>
        <position position="137"/>
    </location>
</feature>
<dbReference type="OrthoDB" id="18853at2759"/>
<feature type="coiled-coil region" evidence="5">
    <location>
        <begin position="67"/>
        <end position="101"/>
    </location>
</feature>
<dbReference type="PANTHER" id="PTHR14514">
    <property type="entry name" value="PKA ANCHORING PROTEIN"/>
    <property type="match status" value="1"/>
</dbReference>